<accession>A0A366MT78</accession>
<dbReference type="Gene3D" id="1.10.10.60">
    <property type="entry name" value="Homeodomain-like"/>
    <property type="match status" value="1"/>
</dbReference>
<dbReference type="AlphaFoldDB" id="A0A366MT78"/>
<dbReference type="EMBL" id="PDKB01000005">
    <property type="protein sequence ID" value="RBQ29478.1"/>
    <property type="molecule type" value="Genomic_DNA"/>
</dbReference>
<dbReference type="InterPro" id="IPR012337">
    <property type="entry name" value="RNaseH-like_sf"/>
</dbReference>
<dbReference type="GO" id="GO:0003676">
    <property type="term" value="F:nucleic acid binding"/>
    <property type="evidence" value="ECO:0007669"/>
    <property type="project" value="InterPro"/>
</dbReference>
<dbReference type="InterPro" id="IPR009057">
    <property type="entry name" value="Homeodomain-like_sf"/>
</dbReference>
<feature type="domain" description="Integrase catalytic" evidence="2">
    <location>
        <begin position="219"/>
        <end position="422"/>
    </location>
</feature>
<dbReference type="PROSITE" id="PS50994">
    <property type="entry name" value="INTEGRASE"/>
    <property type="match status" value="1"/>
</dbReference>
<name>A0A366MT78_9BACT</name>
<evidence type="ECO:0000259" key="2">
    <source>
        <dbReference type="PROSITE" id="PS50994"/>
    </source>
</evidence>
<dbReference type="InterPro" id="IPR015378">
    <property type="entry name" value="Transposase-like_Mu_C"/>
</dbReference>
<keyword evidence="1" id="KW-0175">Coiled coil</keyword>
<dbReference type="Gene3D" id="3.30.420.10">
    <property type="entry name" value="Ribonuclease H-like superfamily/Ribonuclease H"/>
    <property type="match status" value="1"/>
</dbReference>
<evidence type="ECO:0000256" key="1">
    <source>
        <dbReference type="SAM" id="Coils"/>
    </source>
</evidence>
<dbReference type="OrthoDB" id="5439087at2"/>
<dbReference type="Pfam" id="PF09299">
    <property type="entry name" value="Mu-transpos_C"/>
    <property type="match status" value="1"/>
</dbReference>
<evidence type="ECO:0000313" key="4">
    <source>
        <dbReference type="Proteomes" id="UP000252669"/>
    </source>
</evidence>
<reference evidence="3 4" key="1">
    <citation type="submission" date="2017-10" db="EMBL/GenBank/DDBJ databases">
        <title>Genomics of the genus Arcobacter.</title>
        <authorList>
            <person name="Perez-Cataluna A."/>
            <person name="Figueras M.J."/>
        </authorList>
    </citation>
    <scope>NUCLEOTIDE SEQUENCE [LARGE SCALE GENOMIC DNA]</scope>
    <source>
        <strain evidence="3 4">CECT 9230</strain>
    </source>
</reference>
<dbReference type="SUPFAM" id="SSF53098">
    <property type="entry name" value="Ribonuclease H-like"/>
    <property type="match status" value="1"/>
</dbReference>
<feature type="coiled-coil region" evidence="1">
    <location>
        <begin position="552"/>
        <end position="579"/>
    </location>
</feature>
<dbReference type="SUPFAM" id="SSF46689">
    <property type="entry name" value="Homeodomain-like"/>
    <property type="match status" value="1"/>
</dbReference>
<sequence length="649" mass="76097">MSLEIREGNKVYKLNNEYVIISIIDFNYVFAKSTATFETERIAIKDLASKPLDMQKINVCEDLSLIPKKKLDEARKRYEAIKPLIGLNSRKEIEKRAKELEVSPTTLYNWLRDYNSTGQLSSLVQTKIKGGKGQSRLTNEQDEIIDIVLKEYYLTNLKPTVSRTYEEVVIRCKNVKIKPPSEVTVRRRVNSLSEKLVLKKRIGKNEAEKLDINKKEYPDGLYPLHILQIDHTKVDIILVDDEYRQELGRPWITVAIDVYSRMVAGFYISFEAPGYFGTGQALYNAIVPKDEIKEKYQFTSDWNVWGIPKALHMDNAKEFRGIDLQHTCEEYGIDIIWRPVARPRYGAHIERLLGTLNDYIHALEATTFGNISERKNYNSEKKANMTLNEFEKWLTLLIADVYHKNIHSQLEMSPIQKYRDGIMGTPSQPPKGLPKIVEDKQLLQINLLPKFERTIQKYGIQLDTIYYYLNVWIESFEMIRGKKIKRKFIIRRDPRDISKIWFYNPDSKKYYQLPYRNSRLPKTSIWEFTAAQKYLKKQKNIEYDENEIFEALIKLREIAQEAKNKTKSHRKNIDRVNKLNKNTHEKNSIHKILISNNDFNSEPLLNKNTPIKEEWFDLEKVTPFSGIDDSSISKNKNIILDDIDDSIEF</sequence>
<dbReference type="Proteomes" id="UP000252669">
    <property type="component" value="Unassembled WGS sequence"/>
</dbReference>
<proteinExistence type="predicted"/>
<dbReference type="InterPro" id="IPR001584">
    <property type="entry name" value="Integrase_cat-core"/>
</dbReference>
<keyword evidence="4" id="KW-1185">Reference proteome</keyword>
<dbReference type="GO" id="GO:0015074">
    <property type="term" value="P:DNA integration"/>
    <property type="evidence" value="ECO:0007669"/>
    <property type="project" value="InterPro"/>
</dbReference>
<dbReference type="InterPro" id="IPR036397">
    <property type="entry name" value="RNaseH_sf"/>
</dbReference>
<organism evidence="3 4">
    <name type="scientific">Aliarcobacter vitoriensis</name>
    <dbReference type="NCBI Taxonomy" id="2011099"/>
    <lineage>
        <taxon>Bacteria</taxon>
        <taxon>Pseudomonadati</taxon>
        <taxon>Campylobacterota</taxon>
        <taxon>Epsilonproteobacteria</taxon>
        <taxon>Campylobacterales</taxon>
        <taxon>Arcobacteraceae</taxon>
        <taxon>Aliarcobacter</taxon>
    </lineage>
</organism>
<evidence type="ECO:0000313" key="3">
    <source>
        <dbReference type="EMBL" id="RBQ29478.1"/>
    </source>
</evidence>
<protein>
    <recommendedName>
        <fullName evidence="2">Integrase catalytic domain-containing protein</fullName>
    </recommendedName>
</protein>
<comment type="caution">
    <text evidence="3">The sequence shown here is derived from an EMBL/GenBank/DDBJ whole genome shotgun (WGS) entry which is preliminary data.</text>
</comment>
<gene>
    <name evidence="3" type="ORF">CRU91_03870</name>
</gene>
<dbReference type="RefSeq" id="WP_113893587.1">
    <property type="nucleotide sequence ID" value="NZ_JANJGA010000001.1"/>
</dbReference>